<reference evidence="12 13" key="1">
    <citation type="journal article" date="2015" name="Genome Announc.">
        <title>Expanding the biotechnology potential of lactobacilli through comparative genomics of 213 strains and associated genera.</title>
        <authorList>
            <person name="Sun Z."/>
            <person name="Harris H.M."/>
            <person name="McCann A."/>
            <person name="Guo C."/>
            <person name="Argimon S."/>
            <person name="Zhang W."/>
            <person name="Yang X."/>
            <person name="Jeffery I.B."/>
            <person name="Cooney J.C."/>
            <person name="Kagawa T.F."/>
            <person name="Liu W."/>
            <person name="Song Y."/>
            <person name="Salvetti E."/>
            <person name="Wrobel A."/>
            <person name="Rasinkangas P."/>
            <person name="Parkhill J."/>
            <person name="Rea M.C."/>
            <person name="O'Sullivan O."/>
            <person name="Ritari J."/>
            <person name="Douillard F.P."/>
            <person name="Paul Ross R."/>
            <person name="Yang R."/>
            <person name="Briner A.E."/>
            <person name="Felis G.E."/>
            <person name="de Vos W.M."/>
            <person name="Barrangou R."/>
            <person name="Klaenhammer T.R."/>
            <person name="Caufield P.W."/>
            <person name="Cui Y."/>
            <person name="Zhang H."/>
            <person name="O'Toole P.W."/>
        </authorList>
    </citation>
    <scope>NUCLEOTIDE SEQUENCE [LARGE SCALE GENOMIC DNA]</scope>
    <source>
        <strain evidence="12 13">DSM 20634</strain>
    </source>
</reference>
<feature type="domain" description="Glutamine amidotransferase type-2" evidence="11">
    <location>
        <begin position="12"/>
        <end position="233"/>
    </location>
</feature>
<comment type="function">
    <text evidence="7">Catalyzes the formation of phosphoribosylamine from phosphoribosylpyrophosphate (PRPP) and glutamine.</text>
</comment>
<evidence type="ECO:0000256" key="7">
    <source>
        <dbReference type="HAMAP-Rule" id="MF_01931"/>
    </source>
</evidence>
<gene>
    <name evidence="7" type="primary">purF</name>
    <name evidence="12" type="ORF">FC26_GL001735</name>
</gene>
<dbReference type="InterPro" id="IPR000836">
    <property type="entry name" value="PRTase_dom"/>
</dbReference>
<dbReference type="GO" id="GO:0006189">
    <property type="term" value="P:'de novo' IMP biosynthetic process"/>
    <property type="evidence" value="ECO:0007669"/>
    <property type="project" value="UniProtKB-UniRule"/>
</dbReference>
<dbReference type="SUPFAM" id="SSF56235">
    <property type="entry name" value="N-terminal nucleophile aminohydrolases (Ntn hydrolases)"/>
    <property type="match status" value="1"/>
</dbReference>
<protein>
    <recommendedName>
        <fullName evidence="7">Amidophosphoribosyltransferase</fullName>
        <shortName evidence="7">ATase</shortName>
        <ecNumber evidence="7">2.4.2.14</ecNumber>
    </recommendedName>
    <alternativeName>
        <fullName evidence="7">Glutamine phosphoribosylpyrophosphate amidotransferase</fullName>
        <shortName evidence="7">GPATase</shortName>
    </alternativeName>
</protein>
<name>A0A0R2AD14_9LACO</name>
<keyword evidence="3 7" id="KW-0328">Glycosyltransferase</keyword>
<dbReference type="PIRSF" id="PIRSF000485">
    <property type="entry name" value="Amd_phspho_trans"/>
    <property type="match status" value="1"/>
</dbReference>
<dbReference type="Pfam" id="PF00156">
    <property type="entry name" value="Pribosyltran"/>
    <property type="match status" value="1"/>
</dbReference>
<keyword evidence="4 7" id="KW-0808">Transferase</keyword>
<dbReference type="InterPro" id="IPR029057">
    <property type="entry name" value="PRTase-like"/>
</dbReference>
<dbReference type="EC" id="2.4.2.14" evidence="7"/>
<dbReference type="SUPFAM" id="SSF53271">
    <property type="entry name" value="PRTase-like"/>
    <property type="match status" value="1"/>
</dbReference>
<dbReference type="InterPro" id="IPR017932">
    <property type="entry name" value="GATase_2_dom"/>
</dbReference>
<evidence type="ECO:0000256" key="3">
    <source>
        <dbReference type="ARBA" id="ARBA00022676"/>
    </source>
</evidence>
<dbReference type="Gene3D" id="3.40.50.2020">
    <property type="match status" value="1"/>
</dbReference>
<comment type="similarity">
    <text evidence="2 7 8">In the C-terminal section; belongs to the purine/pyrimidine phosphoribosyltransferase family.</text>
</comment>
<dbReference type="Pfam" id="PF13537">
    <property type="entry name" value="GATase_7"/>
    <property type="match status" value="1"/>
</dbReference>
<comment type="caution">
    <text evidence="7">Lacks conserved residue(s) required for the propagation of feature annotation.</text>
</comment>
<dbReference type="CDD" id="cd00715">
    <property type="entry name" value="GPATase_N"/>
    <property type="match status" value="1"/>
</dbReference>
<accession>A0A0R2AD14</accession>
<evidence type="ECO:0000256" key="4">
    <source>
        <dbReference type="ARBA" id="ARBA00022679"/>
    </source>
</evidence>
<dbReference type="STRING" id="1423813.FC26_GL001735"/>
<dbReference type="InterPro" id="IPR035584">
    <property type="entry name" value="PurF_N"/>
</dbReference>
<dbReference type="RefSeq" id="WP_057778997.1">
    <property type="nucleotide sequence ID" value="NZ_AYYY01000025.1"/>
</dbReference>
<dbReference type="GO" id="GO:0004044">
    <property type="term" value="F:amidophosphoribosyltransferase activity"/>
    <property type="evidence" value="ECO:0007669"/>
    <property type="project" value="UniProtKB-UniRule"/>
</dbReference>
<evidence type="ECO:0000256" key="6">
    <source>
        <dbReference type="ARBA" id="ARBA00022962"/>
    </source>
</evidence>
<keyword evidence="7 10" id="KW-0460">Magnesium</keyword>
<sequence>MATELKSLNEECGVFGVWNDDQAAQRTYFGLHSLQHRGQEGAGIVVKTDEDRLIGHKGLGLLADVFDRPESIDELQGRSAIGHVRYGTAGSRGIENIQPLLFHYLKEDVALAHNGNLTNAVSMREKLEADGAIFQSNSDTEVLMHLIQRQPQAQFVDRLKASLRQIKGGFAYLILTKDALYAALDPNGFRPLVVGQLESGSYIVASETCALDVVGAKFVRDVQPGELIQIDDSGYHVMQYTTETQLAICSMEYIYFARPDSDIYGVNVHMARQEMGRQVALENPIDADIVVGVPNSSLSAASGVAQQLGVPDEMGLIKNQYSSRTFIQPTQELREQGVKMKLSAVRAVVAGKKVALVDDSIVRGTTSQYIVRMLKAAGAKEVHLLIASPPLKYPCFYGIDIEHTRELMAANYTVEEMRDQIGADSLHFLSLPGLIKAIGLKQDAPNEGLCVAYFSGDYPTALYDYEAGFEAPKTADDHVLAASANQPTTI</sequence>
<dbReference type="NCBIfam" id="TIGR01134">
    <property type="entry name" value="purF"/>
    <property type="match status" value="1"/>
</dbReference>
<comment type="catalytic activity">
    <reaction evidence="7 8">
        <text>5-phospho-beta-D-ribosylamine + L-glutamate + diphosphate = 5-phospho-alpha-D-ribose 1-diphosphate + L-glutamine + H2O</text>
        <dbReference type="Rhea" id="RHEA:14905"/>
        <dbReference type="ChEBI" id="CHEBI:15377"/>
        <dbReference type="ChEBI" id="CHEBI:29985"/>
        <dbReference type="ChEBI" id="CHEBI:33019"/>
        <dbReference type="ChEBI" id="CHEBI:58017"/>
        <dbReference type="ChEBI" id="CHEBI:58359"/>
        <dbReference type="ChEBI" id="CHEBI:58681"/>
        <dbReference type="EC" id="2.4.2.14"/>
    </reaction>
</comment>
<evidence type="ECO:0000256" key="2">
    <source>
        <dbReference type="ARBA" id="ARBA00010138"/>
    </source>
</evidence>
<feature type="binding site" evidence="7 10">
    <location>
        <position position="359"/>
    </location>
    <ligand>
        <name>Mg(2+)</name>
        <dbReference type="ChEBI" id="CHEBI:18420"/>
    </ligand>
</feature>
<dbReference type="GO" id="GO:0000287">
    <property type="term" value="F:magnesium ion binding"/>
    <property type="evidence" value="ECO:0007669"/>
    <property type="project" value="UniProtKB-UniRule"/>
</dbReference>
<feature type="binding site" evidence="7 10">
    <location>
        <position position="358"/>
    </location>
    <ligand>
        <name>Mg(2+)</name>
        <dbReference type="ChEBI" id="CHEBI:18420"/>
    </ligand>
</feature>
<keyword evidence="7 10" id="KW-0479">Metal-binding</keyword>
<evidence type="ECO:0000256" key="9">
    <source>
        <dbReference type="PIRSR" id="PIRSR000485-1"/>
    </source>
</evidence>
<dbReference type="PATRIC" id="fig|1423813.3.peg.1762"/>
<comment type="caution">
    <text evidence="12">The sequence shown here is derived from an EMBL/GenBank/DDBJ whole genome shotgun (WGS) entry which is preliminary data.</text>
</comment>
<evidence type="ECO:0000313" key="13">
    <source>
        <dbReference type="Proteomes" id="UP000051733"/>
    </source>
</evidence>
<dbReference type="HAMAP" id="MF_01931">
    <property type="entry name" value="PurF"/>
    <property type="match status" value="1"/>
</dbReference>
<dbReference type="GO" id="GO:0009113">
    <property type="term" value="P:purine nucleobase biosynthetic process"/>
    <property type="evidence" value="ECO:0007669"/>
    <property type="project" value="UniProtKB-UniRule"/>
</dbReference>
<dbReference type="PROSITE" id="PS51278">
    <property type="entry name" value="GATASE_TYPE_2"/>
    <property type="match status" value="1"/>
</dbReference>
<dbReference type="AlphaFoldDB" id="A0A0R2AD14"/>
<dbReference type="InterPro" id="IPR029055">
    <property type="entry name" value="Ntn_hydrolases_N"/>
</dbReference>
<dbReference type="CDD" id="cd06223">
    <property type="entry name" value="PRTases_typeI"/>
    <property type="match status" value="1"/>
</dbReference>
<evidence type="ECO:0000256" key="1">
    <source>
        <dbReference type="ARBA" id="ARBA00005209"/>
    </source>
</evidence>
<dbReference type="InterPro" id="IPR005854">
    <property type="entry name" value="PurF"/>
</dbReference>
<comment type="pathway">
    <text evidence="1 7 8">Purine metabolism; IMP biosynthesis via de novo pathway; N(1)-(5-phospho-D-ribosyl)glycinamide from 5-phospho-alpha-D-ribose 1-diphosphate: step 1/2.</text>
</comment>
<feature type="active site" description="Nucleophile" evidence="7 9">
    <location>
        <position position="12"/>
    </location>
</feature>
<feature type="binding site" evidence="7 10">
    <location>
        <position position="296"/>
    </location>
    <ligand>
        <name>Mg(2+)</name>
        <dbReference type="ChEBI" id="CHEBI:18420"/>
    </ligand>
</feature>
<dbReference type="OrthoDB" id="9801213at2"/>
<evidence type="ECO:0000313" key="12">
    <source>
        <dbReference type="EMBL" id="KRM61657.1"/>
    </source>
</evidence>
<organism evidence="12 13">
    <name type="scientific">Paucilactobacillus vaccinostercus DSM 20634</name>
    <dbReference type="NCBI Taxonomy" id="1423813"/>
    <lineage>
        <taxon>Bacteria</taxon>
        <taxon>Bacillati</taxon>
        <taxon>Bacillota</taxon>
        <taxon>Bacilli</taxon>
        <taxon>Lactobacillales</taxon>
        <taxon>Lactobacillaceae</taxon>
        <taxon>Paucilactobacillus</taxon>
    </lineage>
</organism>
<evidence type="ECO:0000256" key="10">
    <source>
        <dbReference type="PIRSR" id="PIRSR000485-2"/>
    </source>
</evidence>
<dbReference type="Gene3D" id="3.60.20.10">
    <property type="entry name" value="Glutamine Phosphoribosylpyrophosphate, subunit 1, domain 1"/>
    <property type="match status" value="1"/>
</dbReference>
<dbReference type="EMBL" id="AYYY01000025">
    <property type="protein sequence ID" value="KRM61657.1"/>
    <property type="molecule type" value="Genomic_DNA"/>
</dbReference>
<keyword evidence="5 7" id="KW-0658">Purine biosynthesis</keyword>
<evidence type="ECO:0000256" key="8">
    <source>
        <dbReference type="PIRNR" id="PIRNR000485"/>
    </source>
</evidence>
<dbReference type="UniPathway" id="UPA00074">
    <property type="reaction ID" value="UER00124"/>
</dbReference>
<proteinExistence type="inferred from homology"/>
<dbReference type="Proteomes" id="UP000051733">
    <property type="component" value="Unassembled WGS sequence"/>
</dbReference>
<dbReference type="PANTHER" id="PTHR11907">
    <property type="entry name" value="AMIDOPHOSPHORIBOSYLTRANSFERASE"/>
    <property type="match status" value="1"/>
</dbReference>
<evidence type="ECO:0000256" key="5">
    <source>
        <dbReference type="ARBA" id="ARBA00022755"/>
    </source>
</evidence>
<evidence type="ECO:0000259" key="11">
    <source>
        <dbReference type="PROSITE" id="PS51278"/>
    </source>
</evidence>
<keyword evidence="6 7" id="KW-0315">Glutamine amidotransferase</keyword>
<keyword evidence="13" id="KW-1185">Reference proteome</keyword>
<comment type="cofactor">
    <cofactor evidence="7 10">
        <name>Mg(2+)</name>
        <dbReference type="ChEBI" id="CHEBI:18420"/>
    </cofactor>
    <text evidence="7 10">Binds 1 Mg(2+) ion per subunit.</text>
</comment>